<organism evidence="2 3">
    <name type="scientific">Gluconobacter potus</name>
    <dbReference type="NCBI Taxonomy" id="2724927"/>
    <lineage>
        <taxon>Bacteria</taxon>
        <taxon>Pseudomonadati</taxon>
        <taxon>Pseudomonadota</taxon>
        <taxon>Alphaproteobacteria</taxon>
        <taxon>Acetobacterales</taxon>
        <taxon>Acetobacteraceae</taxon>
        <taxon>Gluconobacter</taxon>
    </lineage>
</organism>
<keyword evidence="3" id="KW-1185">Reference proteome</keyword>
<sequence length="118" mass="12402">MSETKTTTSNAVMIGCKIPNGLVLQVGSQRFVLKGTNVKPGAPHVVTGGYGLTTIPADVWAEWSGKHKDSVFIKNSIVFMQTTATKAEGQAKEQEGVKTGLEPLDPAKPAPGVKPVEA</sequence>
<evidence type="ECO:0000313" key="2">
    <source>
        <dbReference type="EMBL" id="MBF0883351.1"/>
    </source>
</evidence>
<gene>
    <name evidence="2" type="ORF">HKD31_11430</name>
</gene>
<accession>A0ABR9YNI0</accession>
<proteinExistence type="predicted"/>
<reference evidence="3" key="1">
    <citation type="submission" date="2020-04" db="EMBL/GenBank/DDBJ databases">
        <title>Description of novel Gluconacetobacter.</title>
        <authorList>
            <person name="Sombolestani A."/>
        </authorList>
    </citation>
    <scope>NUCLEOTIDE SEQUENCE [LARGE SCALE GENOMIC DNA]</scope>
    <source>
        <strain evidence="3">R-71646</strain>
    </source>
</reference>
<dbReference type="RefSeq" id="WP_194265062.1">
    <property type="nucleotide sequence ID" value="NZ_JABCQF010000007.1"/>
</dbReference>
<evidence type="ECO:0000313" key="3">
    <source>
        <dbReference type="Proteomes" id="UP000644588"/>
    </source>
</evidence>
<evidence type="ECO:0000256" key="1">
    <source>
        <dbReference type="SAM" id="MobiDB-lite"/>
    </source>
</evidence>
<dbReference type="PROSITE" id="PS51257">
    <property type="entry name" value="PROKAR_LIPOPROTEIN"/>
    <property type="match status" value="1"/>
</dbReference>
<dbReference type="Proteomes" id="UP000644588">
    <property type="component" value="Unassembled WGS sequence"/>
</dbReference>
<comment type="caution">
    <text evidence="2">The sequence shown here is derived from an EMBL/GenBank/DDBJ whole genome shotgun (WGS) entry which is preliminary data.</text>
</comment>
<feature type="region of interest" description="Disordered" evidence="1">
    <location>
        <begin position="85"/>
        <end position="118"/>
    </location>
</feature>
<reference evidence="2 3" key="2">
    <citation type="submission" date="2020-11" db="EMBL/GenBank/DDBJ databases">
        <title>Description of novel Gluconobacter species.</title>
        <authorList>
            <person name="Cleenwerck I."/>
            <person name="Cnockaert M."/>
            <person name="Borremans W."/>
            <person name="Wieme A.D."/>
            <person name="De Vuyst L."/>
            <person name="Vandamme P."/>
        </authorList>
    </citation>
    <scope>NUCLEOTIDE SEQUENCE [LARGE SCALE GENOMIC DNA]</scope>
    <source>
        <strain evidence="2 3">R-71646</strain>
    </source>
</reference>
<dbReference type="EMBL" id="JABCQF010000007">
    <property type="protein sequence ID" value="MBF0883351.1"/>
    <property type="molecule type" value="Genomic_DNA"/>
</dbReference>
<protein>
    <submittedName>
        <fullName evidence="2">Uncharacterized protein</fullName>
    </submittedName>
</protein>
<name>A0ABR9YNI0_9PROT</name>